<dbReference type="KEGG" id="phr:C6569_17360"/>
<dbReference type="AlphaFoldDB" id="A0A2S0NF43"/>
<dbReference type="RefSeq" id="WP_106750057.1">
    <property type="nucleotide sequence ID" value="NZ_CP027668.1"/>
</dbReference>
<evidence type="ECO:0000256" key="1">
    <source>
        <dbReference type="SAM" id="Phobius"/>
    </source>
</evidence>
<dbReference type="OrthoDB" id="572589at2"/>
<evidence type="ECO:0000313" key="3">
    <source>
        <dbReference type="Proteomes" id="UP000237889"/>
    </source>
</evidence>
<feature type="transmembrane region" description="Helical" evidence="1">
    <location>
        <begin position="70"/>
        <end position="88"/>
    </location>
</feature>
<gene>
    <name evidence="2" type="ORF">C6569_17360</name>
</gene>
<accession>A0A2S0NF43</accession>
<keyword evidence="1" id="KW-0812">Transmembrane</keyword>
<sequence length="133" mass="14074">MLTSVYLARLIGPVMLTVGIGLLVRPAAYRAAADELAKSSALIVLSGLLMMPAGLAILLSHRVIGGDWRMLITLIGLALFVVGAWRIVAPDWAAGVARHLIVREGTLKIAAAIWLILGAILTIAGYWPQSPTP</sequence>
<feature type="transmembrane region" description="Helical" evidence="1">
    <location>
        <begin position="6"/>
        <end position="28"/>
    </location>
</feature>
<feature type="transmembrane region" description="Helical" evidence="1">
    <location>
        <begin position="40"/>
        <end position="64"/>
    </location>
</feature>
<organism evidence="2 3">
    <name type="scientific">Phreatobacter cathodiphilus</name>
    <dbReference type="NCBI Taxonomy" id="1868589"/>
    <lineage>
        <taxon>Bacteria</taxon>
        <taxon>Pseudomonadati</taxon>
        <taxon>Pseudomonadota</taxon>
        <taxon>Alphaproteobacteria</taxon>
        <taxon>Hyphomicrobiales</taxon>
        <taxon>Phreatobacteraceae</taxon>
        <taxon>Phreatobacter</taxon>
    </lineage>
</organism>
<evidence type="ECO:0008006" key="4">
    <source>
        <dbReference type="Google" id="ProtNLM"/>
    </source>
</evidence>
<keyword evidence="1" id="KW-1133">Transmembrane helix</keyword>
<protein>
    <recommendedName>
        <fullName evidence="4">DUF2065 domain-containing protein</fullName>
    </recommendedName>
</protein>
<keyword evidence="1" id="KW-0472">Membrane</keyword>
<dbReference type="Proteomes" id="UP000237889">
    <property type="component" value="Chromosome"/>
</dbReference>
<feature type="transmembrane region" description="Helical" evidence="1">
    <location>
        <begin position="109"/>
        <end position="127"/>
    </location>
</feature>
<reference evidence="2 3" key="1">
    <citation type="submission" date="2018-03" db="EMBL/GenBank/DDBJ databases">
        <title>Genome sequencing of Phreatobacter sp.</title>
        <authorList>
            <person name="Kim S.-J."/>
            <person name="Heo J."/>
            <person name="Kwon S.-W."/>
        </authorList>
    </citation>
    <scope>NUCLEOTIDE SEQUENCE [LARGE SCALE GENOMIC DNA]</scope>
    <source>
        <strain evidence="2 3">S-12</strain>
    </source>
</reference>
<dbReference type="EMBL" id="CP027668">
    <property type="protein sequence ID" value="AVO46687.1"/>
    <property type="molecule type" value="Genomic_DNA"/>
</dbReference>
<name>A0A2S0NF43_9HYPH</name>
<evidence type="ECO:0000313" key="2">
    <source>
        <dbReference type="EMBL" id="AVO46687.1"/>
    </source>
</evidence>
<keyword evidence="3" id="KW-1185">Reference proteome</keyword>
<proteinExistence type="predicted"/>